<dbReference type="STRING" id="329726.AM1_1174"/>
<protein>
    <submittedName>
        <fullName evidence="1">Uncharacterized protein</fullName>
    </submittedName>
</protein>
<keyword evidence="2" id="KW-1185">Reference proteome</keyword>
<evidence type="ECO:0000313" key="1">
    <source>
        <dbReference type="EMBL" id="ABW26211.1"/>
    </source>
</evidence>
<dbReference type="AlphaFoldDB" id="B0C2Z5"/>
<gene>
    <name evidence="1" type="ordered locus">AM1_1174</name>
</gene>
<dbReference type="HOGENOM" id="CLU_1870858_0_0_3"/>
<dbReference type="RefSeq" id="WP_012161760.1">
    <property type="nucleotide sequence ID" value="NC_009925.1"/>
</dbReference>
<organism evidence="1 2">
    <name type="scientific">Acaryochloris marina (strain MBIC 11017)</name>
    <dbReference type="NCBI Taxonomy" id="329726"/>
    <lineage>
        <taxon>Bacteria</taxon>
        <taxon>Bacillati</taxon>
        <taxon>Cyanobacteriota</taxon>
        <taxon>Cyanophyceae</taxon>
        <taxon>Acaryochloridales</taxon>
        <taxon>Acaryochloridaceae</taxon>
        <taxon>Acaryochloris</taxon>
    </lineage>
</organism>
<name>B0C2Z5_ACAM1</name>
<proteinExistence type="predicted"/>
<evidence type="ECO:0000313" key="2">
    <source>
        <dbReference type="Proteomes" id="UP000000268"/>
    </source>
</evidence>
<dbReference type="Proteomes" id="UP000000268">
    <property type="component" value="Chromosome"/>
</dbReference>
<dbReference type="EMBL" id="CP000828">
    <property type="protein sequence ID" value="ABW26211.1"/>
    <property type="molecule type" value="Genomic_DNA"/>
</dbReference>
<reference evidence="1 2" key="1">
    <citation type="journal article" date="2008" name="Proc. Natl. Acad. Sci. U.S.A.">
        <title>Niche adaptation and genome expansion in the chlorophyll d-producing cyanobacterium Acaryochloris marina.</title>
        <authorList>
            <person name="Swingley W.D."/>
            <person name="Chen M."/>
            <person name="Cheung P.C."/>
            <person name="Conrad A.L."/>
            <person name="Dejesa L.C."/>
            <person name="Hao J."/>
            <person name="Honchak B.M."/>
            <person name="Karbach L.E."/>
            <person name="Kurdoglu A."/>
            <person name="Lahiri S."/>
            <person name="Mastrian S.D."/>
            <person name="Miyashita H."/>
            <person name="Page L."/>
            <person name="Ramakrishna P."/>
            <person name="Satoh S."/>
            <person name="Sattley W.M."/>
            <person name="Shimada Y."/>
            <person name="Taylor H.L."/>
            <person name="Tomo T."/>
            <person name="Tsuchiya T."/>
            <person name="Wang Z.T."/>
            <person name="Raymond J."/>
            <person name="Mimuro M."/>
            <person name="Blankenship R.E."/>
            <person name="Touchman J.W."/>
        </authorList>
    </citation>
    <scope>NUCLEOTIDE SEQUENCE [LARGE SCALE GENOMIC DNA]</scope>
    <source>
        <strain evidence="2">MBIC 11017</strain>
    </source>
</reference>
<dbReference type="OrthoDB" id="9828201at2"/>
<sequence>MVVSSFPQDQQETLLSKKAVIAELKKIHQLDIAFAQRMSADQVRALLYAVREQDDLADAIRSLIKQRSHFAKNNRSYGLVKYRIENERDYALNQLNYVEQQLEKYQQYFKELLRNFLDLERSEILRLVRTLLAQLD</sequence>
<accession>B0C2Z5</accession>
<dbReference type="KEGG" id="amr:AM1_1174"/>